<dbReference type="NCBIfam" id="TIGR01891">
    <property type="entry name" value="amidohydrolases"/>
    <property type="match status" value="1"/>
</dbReference>
<sequence length="402" mass="43519">MNLKGGVYLSKRISEILEKNYDEIVSIRHSIHMEPEIAFEEVKTSALVAETLRKLGIETRTGIAKTGVLGVLHGRGPGRTVLLRADMDALPVDEMADVPYRSKVKGKMHACGHDAHTAGLLGAAMILSELRDSFDGCVKFMFQPAEEEDGGAMPMIEEGILESPKVDAAFGCHLWGLMKEGKVAVSGGPIMASPDVFDLVIKGKGGHGAQPHLTIDPIAVSAAVISAFHNMVGRRVDPLVPAVVSVCSINGGEAHNVIPDKVVMKGTIRTLDEETRKRIPRELEKLATGIAESMGATASFTYGKRFPVLINDHDMAHLARESFKKHADNENVSDNQIQSMGGEDFAYLGQHVPSAYAFIGIAKDEADPVLHHNPYFSFDDSNMKLLSKGLAQIALDFLSEDK</sequence>
<evidence type="ECO:0000313" key="3">
    <source>
        <dbReference type="Proteomes" id="UP001519271"/>
    </source>
</evidence>
<dbReference type="Gene3D" id="3.40.630.10">
    <property type="entry name" value="Zn peptidases"/>
    <property type="match status" value="1"/>
</dbReference>
<evidence type="ECO:0000313" key="2">
    <source>
        <dbReference type="EMBL" id="MBP1919908.1"/>
    </source>
</evidence>
<feature type="domain" description="Peptidase M20 dimerisation" evidence="1">
    <location>
        <begin position="198"/>
        <end position="288"/>
    </location>
</feature>
<dbReference type="PANTHER" id="PTHR11014:SF63">
    <property type="entry name" value="METALLOPEPTIDASE, PUTATIVE (AFU_ORTHOLOGUE AFUA_6G09600)-RELATED"/>
    <property type="match status" value="1"/>
</dbReference>
<dbReference type="RefSeq" id="WP_209460094.1">
    <property type="nucleotide sequence ID" value="NZ_JAGGKC010000021.1"/>
</dbReference>
<dbReference type="SUPFAM" id="SSF55031">
    <property type="entry name" value="Bacterial exopeptidase dimerisation domain"/>
    <property type="match status" value="1"/>
</dbReference>
<dbReference type="Proteomes" id="UP001519271">
    <property type="component" value="Unassembled WGS sequence"/>
</dbReference>
<gene>
    <name evidence="2" type="ORF">J2Z34_002404</name>
</gene>
<dbReference type="Pfam" id="PF07687">
    <property type="entry name" value="M20_dimer"/>
    <property type="match status" value="1"/>
</dbReference>
<dbReference type="Gene3D" id="3.30.70.360">
    <property type="match status" value="1"/>
</dbReference>
<dbReference type="PANTHER" id="PTHR11014">
    <property type="entry name" value="PEPTIDASE M20 FAMILY MEMBER"/>
    <property type="match status" value="1"/>
</dbReference>
<dbReference type="GO" id="GO:0016787">
    <property type="term" value="F:hydrolase activity"/>
    <property type="evidence" value="ECO:0007669"/>
    <property type="project" value="UniProtKB-KW"/>
</dbReference>
<dbReference type="PIRSF" id="PIRSF005962">
    <property type="entry name" value="Pept_M20D_amidohydro"/>
    <property type="match status" value="1"/>
</dbReference>
<reference evidence="2 3" key="1">
    <citation type="submission" date="2021-03" db="EMBL/GenBank/DDBJ databases">
        <title>Genomic Encyclopedia of Type Strains, Phase IV (KMG-IV): sequencing the most valuable type-strain genomes for metagenomic binning, comparative biology and taxonomic classification.</title>
        <authorList>
            <person name="Goeker M."/>
        </authorList>
    </citation>
    <scope>NUCLEOTIDE SEQUENCE [LARGE SCALE GENOMIC DNA]</scope>
    <source>
        <strain evidence="2 3">DSM 6139</strain>
    </source>
</reference>
<comment type="caution">
    <text evidence="2">The sequence shown here is derived from an EMBL/GenBank/DDBJ whole genome shotgun (WGS) entry which is preliminary data.</text>
</comment>
<keyword evidence="3" id="KW-1185">Reference proteome</keyword>
<dbReference type="SUPFAM" id="SSF53187">
    <property type="entry name" value="Zn-dependent exopeptidases"/>
    <property type="match status" value="1"/>
</dbReference>
<dbReference type="EMBL" id="JAGGKC010000021">
    <property type="protein sequence ID" value="MBP1919908.1"/>
    <property type="molecule type" value="Genomic_DNA"/>
</dbReference>
<dbReference type="InterPro" id="IPR002933">
    <property type="entry name" value="Peptidase_M20"/>
</dbReference>
<name>A0ABS4G5S5_9CLOT</name>
<dbReference type="InterPro" id="IPR036264">
    <property type="entry name" value="Bact_exopeptidase_dim_dom"/>
</dbReference>
<protein>
    <submittedName>
        <fullName evidence="2">Amidohydrolase</fullName>
        <ecNumber evidence="2">3.5.1.-</ecNumber>
    </submittedName>
</protein>
<keyword evidence="2" id="KW-0378">Hydrolase</keyword>
<organism evidence="2 3">
    <name type="scientific">Youngiibacter multivorans</name>
    <dbReference type="NCBI Taxonomy" id="937251"/>
    <lineage>
        <taxon>Bacteria</taxon>
        <taxon>Bacillati</taxon>
        <taxon>Bacillota</taxon>
        <taxon>Clostridia</taxon>
        <taxon>Eubacteriales</taxon>
        <taxon>Clostridiaceae</taxon>
        <taxon>Youngiibacter</taxon>
    </lineage>
</organism>
<dbReference type="Pfam" id="PF01546">
    <property type="entry name" value="Peptidase_M20"/>
    <property type="match status" value="1"/>
</dbReference>
<dbReference type="InterPro" id="IPR011650">
    <property type="entry name" value="Peptidase_M20_dimer"/>
</dbReference>
<proteinExistence type="predicted"/>
<evidence type="ECO:0000259" key="1">
    <source>
        <dbReference type="Pfam" id="PF07687"/>
    </source>
</evidence>
<dbReference type="InterPro" id="IPR017439">
    <property type="entry name" value="Amidohydrolase"/>
</dbReference>
<dbReference type="EC" id="3.5.1.-" evidence="2"/>
<accession>A0ABS4G5S5</accession>
<dbReference type="CDD" id="cd03886">
    <property type="entry name" value="M20_Acy1"/>
    <property type="match status" value="1"/>
</dbReference>